<reference evidence="9 10" key="1">
    <citation type="journal article" date="2010" name="Cell">
        <title>The genome of Naegleria gruberi illuminates early eukaryotic versatility.</title>
        <authorList>
            <person name="Fritz-Laylin L.K."/>
            <person name="Prochnik S.E."/>
            <person name="Ginger M.L."/>
            <person name="Dacks J.B."/>
            <person name="Carpenter M.L."/>
            <person name="Field M.C."/>
            <person name="Kuo A."/>
            <person name="Paredez A."/>
            <person name="Chapman J."/>
            <person name="Pham J."/>
            <person name="Shu S."/>
            <person name="Neupane R."/>
            <person name="Cipriano M."/>
            <person name="Mancuso J."/>
            <person name="Tu H."/>
            <person name="Salamov A."/>
            <person name="Lindquist E."/>
            <person name="Shapiro H."/>
            <person name="Lucas S."/>
            <person name="Grigoriev I.V."/>
            <person name="Cande W.Z."/>
            <person name="Fulton C."/>
            <person name="Rokhsar D.S."/>
            <person name="Dawson S.C."/>
        </authorList>
    </citation>
    <scope>NUCLEOTIDE SEQUENCE [LARGE SCALE GENOMIC DNA]</scope>
    <source>
        <strain evidence="9 10">NEG-M</strain>
    </source>
</reference>
<feature type="region of interest" description="Disordered" evidence="8">
    <location>
        <begin position="364"/>
        <end position="383"/>
    </location>
</feature>
<evidence type="ECO:0000256" key="6">
    <source>
        <dbReference type="HAMAP-Rule" id="MF_03056"/>
    </source>
</evidence>
<evidence type="ECO:0000256" key="8">
    <source>
        <dbReference type="SAM" id="MobiDB-lite"/>
    </source>
</evidence>
<dbReference type="InterPro" id="IPR028884">
    <property type="entry name" value="Trm82"/>
</dbReference>
<keyword evidence="10" id="KW-1185">Reference proteome</keyword>
<feature type="repeat" description="WD" evidence="7">
    <location>
        <begin position="195"/>
        <end position="226"/>
    </location>
</feature>
<keyword evidence="4 6" id="KW-0677">Repeat</keyword>
<dbReference type="PROSITE" id="PS50294">
    <property type="entry name" value="WD_REPEATS_REGION"/>
    <property type="match status" value="1"/>
</dbReference>
<dbReference type="SUPFAM" id="SSF50978">
    <property type="entry name" value="WD40 repeat-like"/>
    <property type="match status" value="1"/>
</dbReference>
<keyword evidence="3 6" id="KW-0819">tRNA processing</keyword>
<evidence type="ECO:0000256" key="7">
    <source>
        <dbReference type="PROSITE-ProRule" id="PRU00221"/>
    </source>
</evidence>
<organism evidence="10">
    <name type="scientific">Naegleria gruberi</name>
    <name type="common">Amoeba</name>
    <dbReference type="NCBI Taxonomy" id="5762"/>
    <lineage>
        <taxon>Eukaryota</taxon>
        <taxon>Discoba</taxon>
        <taxon>Heterolobosea</taxon>
        <taxon>Tetramitia</taxon>
        <taxon>Eutetramitia</taxon>
        <taxon>Vahlkampfiidae</taxon>
        <taxon>Naegleria</taxon>
    </lineage>
</organism>
<dbReference type="OrthoDB" id="371245at2759"/>
<dbReference type="Proteomes" id="UP000006671">
    <property type="component" value="Unassembled WGS sequence"/>
</dbReference>
<accession>D2V5U8</accession>
<dbReference type="Pfam" id="PF00400">
    <property type="entry name" value="WD40"/>
    <property type="match status" value="1"/>
</dbReference>
<comment type="pathway">
    <text evidence="6">tRNA modification; N(7)-methylguanine-tRNA biosynthesis.</text>
</comment>
<dbReference type="GO" id="GO:0043527">
    <property type="term" value="C:tRNA methyltransferase complex"/>
    <property type="evidence" value="ECO:0007669"/>
    <property type="project" value="TreeGrafter"/>
</dbReference>
<dbReference type="InterPro" id="IPR015943">
    <property type="entry name" value="WD40/YVTN_repeat-like_dom_sf"/>
</dbReference>
<dbReference type="SMART" id="SM00320">
    <property type="entry name" value="WD40"/>
    <property type="match status" value="2"/>
</dbReference>
<dbReference type="InParanoid" id="D2V5U8"/>
<dbReference type="Gene3D" id="2.130.10.10">
    <property type="entry name" value="YVTN repeat-like/Quinoprotein amine dehydrogenase"/>
    <property type="match status" value="2"/>
</dbReference>
<evidence type="ECO:0000313" key="10">
    <source>
        <dbReference type="Proteomes" id="UP000006671"/>
    </source>
</evidence>
<dbReference type="PANTHER" id="PTHR16288">
    <property type="entry name" value="WD40 REPEAT PROTEIN 4"/>
    <property type="match status" value="1"/>
</dbReference>
<dbReference type="RefSeq" id="XP_002680603.1">
    <property type="nucleotide sequence ID" value="XM_002680557.1"/>
</dbReference>
<dbReference type="STRING" id="5762.D2V5U8"/>
<dbReference type="HAMAP" id="MF_03056">
    <property type="entry name" value="TRM82"/>
    <property type="match status" value="1"/>
</dbReference>
<comment type="function">
    <text evidence="6">Required for the formation of N(7)-methylguanine at position 46 (m7G46) in tRNA. In the complex, it is required to stabilize and induce conformational changes of the catalytic subunit.</text>
</comment>
<dbReference type="AlphaFoldDB" id="D2V5U8"/>
<dbReference type="InterPro" id="IPR036322">
    <property type="entry name" value="WD40_repeat_dom_sf"/>
</dbReference>
<keyword evidence="2 6" id="KW-0853">WD repeat</keyword>
<name>D2V5U8_NAEGR</name>
<dbReference type="KEGG" id="ngr:NAEGRDRAFT_78701"/>
<evidence type="ECO:0000256" key="3">
    <source>
        <dbReference type="ARBA" id="ARBA00022694"/>
    </source>
</evidence>
<dbReference type="UniPathway" id="UPA00989"/>
<dbReference type="PROSITE" id="PS50082">
    <property type="entry name" value="WD_REPEATS_2"/>
    <property type="match status" value="1"/>
</dbReference>
<dbReference type="GeneID" id="8849269"/>
<keyword evidence="5 6" id="KW-0539">Nucleus</keyword>
<comment type="subunit">
    <text evidence="6">Forms a heterodimer with the catalytic subunit.</text>
</comment>
<evidence type="ECO:0000313" key="9">
    <source>
        <dbReference type="EMBL" id="EFC47859.1"/>
    </source>
</evidence>
<evidence type="ECO:0000256" key="2">
    <source>
        <dbReference type="ARBA" id="ARBA00022574"/>
    </source>
</evidence>
<dbReference type="PANTHER" id="PTHR16288:SF0">
    <property type="entry name" value="TRNA (GUANINE-N(7)-)-METHYLTRANSFERASE NON-CATALYTIC SUBUNIT WDR4"/>
    <property type="match status" value="1"/>
</dbReference>
<proteinExistence type="inferred from homology"/>
<gene>
    <name evidence="9" type="ORF">NAEGRDRAFT_78701</name>
</gene>
<dbReference type="VEuPathDB" id="AmoebaDB:NAEGRDRAFT_78701"/>
<dbReference type="eggNOG" id="KOG3914">
    <property type="taxonomic scope" value="Eukaryota"/>
</dbReference>
<dbReference type="InterPro" id="IPR001680">
    <property type="entry name" value="WD40_rpt"/>
</dbReference>
<dbReference type="EMBL" id="GG738853">
    <property type="protein sequence ID" value="EFC47859.1"/>
    <property type="molecule type" value="Genomic_DNA"/>
</dbReference>
<evidence type="ECO:0000256" key="4">
    <source>
        <dbReference type="ARBA" id="ARBA00022737"/>
    </source>
</evidence>
<evidence type="ECO:0000256" key="5">
    <source>
        <dbReference type="ARBA" id="ARBA00023242"/>
    </source>
</evidence>
<comment type="subcellular location">
    <subcellularLocation>
        <location evidence="1 6">Nucleus</location>
    </subcellularLocation>
</comment>
<dbReference type="GO" id="GO:0005634">
    <property type="term" value="C:nucleus"/>
    <property type="evidence" value="ECO:0007669"/>
    <property type="project" value="UniProtKB-SubCell"/>
</dbReference>
<sequence>MSSSEEINNAAAVEVKAPSVSSLPSFAVSKEEKLVALAVGENIYILDESLSTQLIHHKLEKSSVKAMLFEGKYFIVAGTEDKVVHVFALENNNTSLKLIGKIELIKKPNCIAIQPTNKELWIGDKFGDVYIIDLLKVFDLNATTPNIIKKPPPKMGHLAMLTGLIIGDKYIITSDRDEKIRVTNYPEYYLVHNFCLGHTEMVSCICLATEDLLVSASTDRTIKVWKHLIDADEALKFSYDCGENNYPNVLQSITINGVTLILVLYEQADYIQVLHLNTETATLTPKCNIQLGSEILNFQVFTQEGKTKINLFTSSSPNVHVVNVSLSGEELKYETTTSSVQVSFNKEDLVLDNIYSSLIRKIDQSSNKNDSEEKQSKKQKNKK</sequence>
<protein>
    <recommendedName>
        <fullName evidence="6">tRNA (guanine-N(7)-)-methyltransferase non-catalytic subunit</fullName>
    </recommendedName>
    <alternativeName>
        <fullName evidence="6">WD repeat-containing protein 4 homolog</fullName>
    </alternativeName>
</protein>
<comment type="similarity">
    <text evidence="6">Belongs to the WD repeat TRM82 family.</text>
</comment>
<dbReference type="GO" id="GO:0106004">
    <property type="term" value="P:tRNA (guanine-N7)-methylation"/>
    <property type="evidence" value="ECO:0007669"/>
    <property type="project" value="UniProtKB-UniRule"/>
</dbReference>
<evidence type="ECO:0000256" key="1">
    <source>
        <dbReference type="ARBA" id="ARBA00004123"/>
    </source>
</evidence>
<dbReference type="GO" id="GO:0005829">
    <property type="term" value="C:cytosol"/>
    <property type="evidence" value="ECO:0007669"/>
    <property type="project" value="TreeGrafter"/>
</dbReference>